<sequence>MEAGEAGRGARAERQGVRGGYSALSWYFCGRGPIFPLTPSSYLFSPLPVSKPSSLLIFQPPPASPPTTTPALPSPRCSKERQMLLVCHSVTGSEARRRSHLSSEPFSLFWTR</sequence>
<gene>
    <name evidence="1" type="ORF">E2C01_066429</name>
</gene>
<proteinExistence type="predicted"/>
<dbReference type="AlphaFoldDB" id="A0A5B7HR08"/>
<name>A0A5B7HR08_PORTR</name>
<dbReference type="EMBL" id="VSRR010034206">
    <property type="protein sequence ID" value="MPC72135.1"/>
    <property type="molecule type" value="Genomic_DNA"/>
</dbReference>
<dbReference type="Proteomes" id="UP000324222">
    <property type="component" value="Unassembled WGS sequence"/>
</dbReference>
<evidence type="ECO:0000313" key="1">
    <source>
        <dbReference type="EMBL" id="MPC72135.1"/>
    </source>
</evidence>
<keyword evidence="2" id="KW-1185">Reference proteome</keyword>
<accession>A0A5B7HR08</accession>
<comment type="caution">
    <text evidence="1">The sequence shown here is derived from an EMBL/GenBank/DDBJ whole genome shotgun (WGS) entry which is preliminary data.</text>
</comment>
<evidence type="ECO:0000313" key="2">
    <source>
        <dbReference type="Proteomes" id="UP000324222"/>
    </source>
</evidence>
<protein>
    <submittedName>
        <fullName evidence="1">Uncharacterized protein</fullName>
    </submittedName>
</protein>
<reference evidence="1 2" key="1">
    <citation type="submission" date="2019-05" db="EMBL/GenBank/DDBJ databases">
        <title>Another draft genome of Portunus trituberculatus and its Hox gene families provides insights of decapod evolution.</title>
        <authorList>
            <person name="Jeong J.-H."/>
            <person name="Song I."/>
            <person name="Kim S."/>
            <person name="Choi T."/>
            <person name="Kim D."/>
            <person name="Ryu S."/>
            <person name="Kim W."/>
        </authorList>
    </citation>
    <scope>NUCLEOTIDE SEQUENCE [LARGE SCALE GENOMIC DNA]</scope>
    <source>
        <tissue evidence="1">Muscle</tissue>
    </source>
</reference>
<organism evidence="1 2">
    <name type="scientific">Portunus trituberculatus</name>
    <name type="common">Swimming crab</name>
    <name type="synonym">Neptunus trituberculatus</name>
    <dbReference type="NCBI Taxonomy" id="210409"/>
    <lineage>
        <taxon>Eukaryota</taxon>
        <taxon>Metazoa</taxon>
        <taxon>Ecdysozoa</taxon>
        <taxon>Arthropoda</taxon>
        <taxon>Crustacea</taxon>
        <taxon>Multicrustacea</taxon>
        <taxon>Malacostraca</taxon>
        <taxon>Eumalacostraca</taxon>
        <taxon>Eucarida</taxon>
        <taxon>Decapoda</taxon>
        <taxon>Pleocyemata</taxon>
        <taxon>Brachyura</taxon>
        <taxon>Eubrachyura</taxon>
        <taxon>Portunoidea</taxon>
        <taxon>Portunidae</taxon>
        <taxon>Portuninae</taxon>
        <taxon>Portunus</taxon>
    </lineage>
</organism>